<evidence type="ECO:0000256" key="1">
    <source>
        <dbReference type="ARBA" id="ARBA00004651"/>
    </source>
</evidence>
<comment type="subcellular location">
    <subcellularLocation>
        <location evidence="1">Cell membrane</location>
        <topology evidence="1">Multi-pass membrane protein</topology>
    </subcellularLocation>
</comment>
<evidence type="ECO:0000313" key="8">
    <source>
        <dbReference type="Proteomes" id="UP001296706"/>
    </source>
</evidence>
<keyword evidence="3 6" id="KW-0812">Transmembrane</keyword>
<feature type="transmembrane region" description="Helical" evidence="6">
    <location>
        <begin position="50"/>
        <end position="67"/>
    </location>
</feature>
<evidence type="ECO:0000256" key="5">
    <source>
        <dbReference type="ARBA" id="ARBA00023136"/>
    </source>
</evidence>
<gene>
    <name evidence="7" type="ORF">HF577_19720</name>
</gene>
<dbReference type="EMBL" id="JAAXKY010000064">
    <property type="protein sequence ID" value="NMH79311.1"/>
    <property type="molecule type" value="Genomic_DNA"/>
</dbReference>
<proteinExistence type="predicted"/>
<keyword evidence="2" id="KW-1003">Cell membrane</keyword>
<dbReference type="InterPro" id="IPR022791">
    <property type="entry name" value="L-PG_synthase/AglD"/>
</dbReference>
<feature type="transmembrane region" description="Helical" evidence="6">
    <location>
        <begin position="156"/>
        <end position="179"/>
    </location>
</feature>
<evidence type="ECO:0000313" key="7">
    <source>
        <dbReference type="EMBL" id="NMH79311.1"/>
    </source>
</evidence>
<feature type="transmembrane region" description="Helical" evidence="6">
    <location>
        <begin position="17"/>
        <end position="38"/>
    </location>
</feature>
<keyword evidence="8" id="KW-1185">Reference proteome</keyword>
<keyword evidence="4 6" id="KW-1133">Transmembrane helix</keyword>
<organism evidence="7 8">
    <name type="scientific">Pseudonocardia xinjiangensis</name>
    <dbReference type="NCBI Taxonomy" id="75289"/>
    <lineage>
        <taxon>Bacteria</taxon>
        <taxon>Bacillati</taxon>
        <taxon>Actinomycetota</taxon>
        <taxon>Actinomycetes</taxon>
        <taxon>Pseudonocardiales</taxon>
        <taxon>Pseudonocardiaceae</taxon>
        <taxon>Pseudonocardia</taxon>
    </lineage>
</organism>
<dbReference type="Proteomes" id="UP001296706">
    <property type="component" value="Unassembled WGS sequence"/>
</dbReference>
<protein>
    <submittedName>
        <fullName evidence="7">Flippase-like domain-containing protein</fullName>
    </submittedName>
</protein>
<dbReference type="PANTHER" id="PTHR39087">
    <property type="entry name" value="UPF0104 MEMBRANE PROTEIN MJ1595"/>
    <property type="match status" value="1"/>
</dbReference>
<name>A0ABX1RHK8_9PSEU</name>
<dbReference type="PANTHER" id="PTHR39087:SF2">
    <property type="entry name" value="UPF0104 MEMBRANE PROTEIN MJ1595"/>
    <property type="match status" value="1"/>
</dbReference>
<keyword evidence="5 6" id="KW-0472">Membrane</keyword>
<feature type="transmembrane region" description="Helical" evidence="6">
    <location>
        <begin position="235"/>
        <end position="260"/>
    </location>
</feature>
<dbReference type="Pfam" id="PF03706">
    <property type="entry name" value="LPG_synthase_TM"/>
    <property type="match status" value="1"/>
</dbReference>
<feature type="transmembrane region" description="Helical" evidence="6">
    <location>
        <begin position="323"/>
        <end position="344"/>
    </location>
</feature>
<accession>A0ABX1RHK8</accession>
<evidence type="ECO:0000256" key="2">
    <source>
        <dbReference type="ARBA" id="ARBA00022475"/>
    </source>
</evidence>
<comment type="caution">
    <text evidence="7">The sequence shown here is derived from an EMBL/GenBank/DDBJ whole genome shotgun (WGS) entry which is preliminary data.</text>
</comment>
<sequence>MTWHGVLQKHWRSAAHWVVAGVAVGYLAWLVPGLAGQVVQATGPLGHLRWEWLVVAVLCGVSALVLYGELHRQLLLVGGARLPVATVQGINFVENAVSTTVPVVGGAGAIVYAIDQLRRRRVDSTLASWSVLVAGVVATLSLLVLGALGLGVAGRIPLTFAVVLAAVIALGAFGVWKLLTHPAVLRRGLRLPILLSRWVPGVCPTCRSTWLERTDEVSSRLSARIALLRPSAFRWLGLIALAAFTWVLDYLCLASSVAAVGAPVPWGALLVGFLLVQGSIALQIFPGGVGLAETSLLTLLLTSDVAAAPAAASVLIYRSITWLGLSLLGWAVYALWIHTAPLHLHRHAPELTSV</sequence>
<evidence type="ECO:0000256" key="3">
    <source>
        <dbReference type="ARBA" id="ARBA00022692"/>
    </source>
</evidence>
<evidence type="ECO:0000256" key="4">
    <source>
        <dbReference type="ARBA" id="ARBA00022989"/>
    </source>
</evidence>
<evidence type="ECO:0000256" key="6">
    <source>
        <dbReference type="SAM" id="Phobius"/>
    </source>
</evidence>
<feature type="transmembrane region" description="Helical" evidence="6">
    <location>
        <begin position="126"/>
        <end position="150"/>
    </location>
</feature>
<reference evidence="7 8" key="1">
    <citation type="submission" date="2020-04" db="EMBL/GenBank/DDBJ databases">
        <authorList>
            <person name="Klaysubun C."/>
            <person name="Duangmal K."/>
            <person name="Lipun K."/>
        </authorList>
    </citation>
    <scope>NUCLEOTIDE SEQUENCE [LARGE SCALE GENOMIC DNA]</scope>
    <source>
        <strain evidence="7 8">JCM 11839</strain>
    </source>
</reference>
<dbReference type="RefSeq" id="WP_169397371.1">
    <property type="nucleotide sequence ID" value="NZ_BAAAJH010000022.1"/>
</dbReference>